<accession>A0A2U2P9T3</accession>
<dbReference type="PANTHER" id="PTHR30386">
    <property type="entry name" value="MEMBRANE FUSION SUBUNIT OF EMRAB-TOLC MULTIDRUG EFFLUX PUMP"/>
    <property type="match status" value="1"/>
</dbReference>
<evidence type="ECO:0000256" key="2">
    <source>
        <dbReference type="ARBA" id="ARBA00022692"/>
    </source>
</evidence>
<feature type="transmembrane region" description="Helical" evidence="6">
    <location>
        <begin position="33"/>
        <end position="55"/>
    </location>
</feature>
<proteinExistence type="predicted"/>
<keyword evidence="3 6" id="KW-1133">Transmembrane helix</keyword>
<dbReference type="GO" id="GO:0016020">
    <property type="term" value="C:membrane"/>
    <property type="evidence" value="ECO:0007669"/>
    <property type="project" value="UniProtKB-SubCell"/>
</dbReference>
<dbReference type="OrthoDB" id="7057889at2"/>
<keyword evidence="4 6" id="KW-0472">Membrane</keyword>
<evidence type="ECO:0000313" key="7">
    <source>
        <dbReference type="EMBL" id="PWG78156.1"/>
    </source>
</evidence>
<evidence type="ECO:0000256" key="3">
    <source>
        <dbReference type="ARBA" id="ARBA00022989"/>
    </source>
</evidence>
<keyword evidence="8" id="KW-1185">Reference proteome</keyword>
<protein>
    <submittedName>
        <fullName evidence="7">Hemolysin D</fullName>
    </submittedName>
</protein>
<organism evidence="7 8">
    <name type="scientific">Pararcticibacter amylolyticus</name>
    <dbReference type="NCBI Taxonomy" id="2173175"/>
    <lineage>
        <taxon>Bacteria</taxon>
        <taxon>Pseudomonadati</taxon>
        <taxon>Bacteroidota</taxon>
        <taxon>Sphingobacteriia</taxon>
        <taxon>Sphingobacteriales</taxon>
        <taxon>Sphingobacteriaceae</taxon>
        <taxon>Pararcticibacter</taxon>
    </lineage>
</organism>
<comment type="subcellular location">
    <subcellularLocation>
        <location evidence="1">Membrane</location>
        <topology evidence="1">Single-pass membrane protein</topology>
    </subcellularLocation>
</comment>
<evidence type="ECO:0000313" key="8">
    <source>
        <dbReference type="Proteomes" id="UP000245647"/>
    </source>
</evidence>
<dbReference type="Proteomes" id="UP000245647">
    <property type="component" value="Unassembled WGS sequence"/>
</dbReference>
<dbReference type="EMBL" id="QEAS01000032">
    <property type="protein sequence ID" value="PWG78156.1"/>
    <property type="molecule type" value="Genomic_DNA"/>
</dbReference>
<name>A0A2U2P9T3_9SPHI</name>
<dbReference type="InterPro" id="IPR050739">
    <property type="entry name" value="MFP"/>
</dbReference>
<dbReference type="PANTHER" id="PTHR30386:SF26">
    <property type="entry name" value="TRANSPORT PROTEIN COMB"/>
    <property type="match status" value="1"/>
</dbReference>
<dbReference type="AlphaFoldDB" id="A0A2U2P9T3"/>
<keyword evidence="2 6" id="KW-0812">Transmembrane</keyword>
<dbReference type="RefSeq" id="WP_109418278.1">
    <property type="nucleotide sequence ID" value="NZ_QEAS01000032.1"/>
</dbReference>
<feature type="coiled-coil region" evidence="5">
    <location>
        <begin position="241"/>
        <end position="275"/>
    </location>
</feature>
<reference evidence="7 8" key="1">
    <citation type="submission" date="2018-04" db="EMBL/GenBank/DDBJ databases">
        <title>Pedobacter chongqingensis sp. nov., isolated from a rottenly hemp rope.</title>
        <authorList>
            <person name="Cai Y."/>
        </authorList>
    </citation>
    <scope>NUCLEOTIDE SEQUENCE [LARGE SCALE GENOMIC DNA]</scope>
    <source>
        <strain evidence="7 8">FJ4-8</strain>
    </source>
</reference>
<comment type="caution">
    <text evidence="7">The sequence shown here is derived from an EMBL/GenBank/DDBJ whole genome shotgun (WGS) entry which is preliminary data.</text>
</comment>
<evidence type="ECO:0000256" key="5">
    <source>
        <dbReference type="SAM" id="Coils"/>
    </source>
</evidence>
<evidence type="ECO:0000256" key="4">
    <source>
        <dbReference type="ARBA" id="ARBA00023136"/>
    </source>
</evidence>
<keyword evidence="5" id="KW-0175">Coiled coil</keyword>
<evidence type="ECO:0000256" key="1">
    <source>
        <dbReference type="ARBA" id="ARBA00004167"/>
    </source>
</evidence>
<evidence type="ECO:0000256" key="6">
    <source>
        <dbReference type="SAM" id="Phobius"/>
    </source>
</evidence>
<sequence>MILNLLKLRPKSKDSSKRSEEVSDIIDRMPTAFSTWIAVAIIVFTILLFVFGWFIKYPDVVTGQIKINSSISPVKLPAHTSGKLEILGFKPQDPIKEGDYLAIIQNSANTTDVRNVASLIHNFDPNSPKLFSRAVMSFPEKVSLGELNMKYYSFLSSLKSLIDYSEDNIYEQQQVGLTGGIMWRKKILDEAKNALNISTENLEISEKWLNKYSSLNKDLITTYDFEIDKSRVDFLSARQNKQNLIKEITSIEMQITESENSLSQLSVERREKERQLHLDLLASYHELSDQIKQWEQTYVLKAPFDGQVEFLKFWSSNQFVQAGEDVFGIVPKKSMVLGQVLLPAMGAGKVKAGSAVSIKLDDYPYAEFGSIKGVVKSISLITNEYKTSQSNINTYLVMVDMPDGLVTNYGDKLNFKYEIGGQADIIVNDRRLIERLFDNIKFNTR</sequence>
<gene>
    <name evidence="7" type="ORF">DDR33_23645</name>
</gene>